<dbReference type="Gramene" id="CMF030CT">
    <property type="protein sequence ID" value="CMF030CT"/>
    <property type="gene ID" value="CMF030C"/>
</dbReference>
<gene>
    <name evidence="2" type="ORF">CYME_CMF030C</name>
</gene>
<evidence type="ECO:0000313" key="2">
    <source>
        <dbReference type="EMBL" id="BAM79418.1"/>
    </source>
</evidence>
<dbReference type="GeneID" id="16993099"/>
<reference evidence="2 3" key="1">
    <citation type="journal article" date="2004" name="Nature">
        <title>Genome sequence of the ultrasmall unicellular red alga Cyanidioschyzon merolae 10D.</title>
        <authorList>
            <person name="Matsuzaki M."/>
            <person name="Misumi O."/>
            <person name="Shin-i T."/>
            <person name="Maruyama S."/>
            <person name="Takahara M."/>
            <person name="Miyagishima S."/>
            <person name="Mori T."/>
            <person name="Nishida K."/>
            <person name="Yagisawa F."/>
            <person name="Nishida K."/>
            <person name="Yoshida Y."/>
            <person name="Nishimura Y."/>
            <person name="Nakao S."/>
            <person name="Kobayashi T."/>
            <person name="Momoyama Y."/>
            <person name="Higashiyama T."/>
            <person name="Minoda A."/>
            <person name="Sano M."/>
            <person name="Nomoto H."/>
            <person name="Oishi K."/>
            <person name="Hayashi H."/>
            <person name="Ohta F."/>
            <person name="Nishizaka S."/>
            <person name="Haga S."/>
            <person name="Miura S."/>
            <person name="Morishita T."/>
            <person name="Kabeya Y."/>
            <person name="Terasawa K."/>
            <person name="Suzuki Y."/>
            <person name="Ishii Y."/>
            <person name="Asakawa S."/>
            <person name="Takano H."/>
            <person name="Ohta N."/>
            <person name="Kuroiwa H."/>
            <person name="Tanaka K."/>
            <person name="Shimizu N."/>
            <person name="Sugano S."/>
            <person name="Sato N."/>
            <person name="Nozaki H."/>
            <person name="Ogasawara N."/>
            <person name="Kohara Y."/>
            <person name="Kuroiwa T."/>
        </authorList>
    </citation>
    <scope>NUCLEOTIDE SEQUENCE [LARGE SCALE GENOMIC DNA]</scope>
    <source>
        <strain evidence="2 3">10D</strain>
    </source>
</reference>
<feature type="compositionally biased region" description="Polar residues" evidence="1">
    <location>
        <begin position="473"/>
        <end position="508"/>
    </location>
</feature>
<accession>M1VFR9</accession>
<organism evidence="2 3">
    <name type="scientific">Cyanidioschyzon merolae (strain NIES-3377 / 10D)</name>
    <name type="common">Unicellular red alga</name>
    <dbReference type="NCBI Taxonomy" id="280699"/>
    <lineage>
        <taxon>Eukaryota</taxon>
        <taxon>Rhodophyta</taxon>
        <taxon>Bangiophyceae</taxon>
        <taxon>Cyanidiales</taxon>
        <taxon>Cyanidiaceae</taxon>
        <taxon>Cyanidioschyzon</taxon>
    </lineage>
</organism>
<dbReference type="RefSeq" id="XP_005535704.1">
    <property type="nucleotide sequence ID" value="XM_005535647.1"/>
</dbReference>
<evidence type="ECO:0000313" key="3">
    <source>
        <dbReference type="Proteomes" id="UP000007014"/>
    </source>
</evidence>
<name>M1VFR9_CYAM1</name>
<feature type="compositionally biased region" description="Polar residues" evidence="1">
    <location>
        <begin position="436"/>
        <end position="459"/>
    </location>
</feature>
<dbReference type="EMBL" id="AP006488">
    <property type="protein sequence ID" value="BAM79418.1"/>
    <property type="molecule type" value="Genomic_DNA"/>
</dbReference>
<dbReference type="HOGENOM" id="CLU_365385_0_0_1"/>
<evidence type="ECO:0000256" key="1">
    <source>
        <dbReference type="SAM" id="MobiDB-lite"/>
    </source>
</evidence>
<keyword evidence="3" id="KW-1185">Reference proteome</keyword>
<reference evidence="2 3" key="2">
    <citation type="journal article" date="2007" name="BMC Biol.">
        <title>A 100%-complete sequence reveals unusually simple genomic features in the hot-spring red alga Cyanidioschyzon merolae.</title>
        <authorList>
            <person name="Nozaki H."/>
            <person name="Takano H."/>
            <person name="Misumi O."/>
            <person name="Terasawa K."/>
            <person name="Matsuzaki M."/>
            <person name="Maruyama S."/>
            <person name="Nishida K."/>
            <person name="Yagisawa F."/>
            <person name="Yoshida Y."/>
            <person name="Fujiwara T."/>
            <person name="Takio S."/>
            <person name="Tamura K."/>
            <person name="Chung S.J."/>
            <person name="Nakamura S."/>
            <person name="Kuroiwa H."/>
            <person name="Tanaka K."/>
            <person name="Sato N."/>
            <person name="Kuroiwa T."/>
        </authorList>
    </citation>
    <scope>NUCLEOTIDE SEQUENCE [LARGE SCALE GENOMIC DNA]</scope>
    <source>
        <strain evidence="2 3">10D</strain>
    </source>
</reference>
<dbReference type="KEGG" id="cme:CYME_CMF030C"/>
<dbReference type="Proteomes" id="UP000007014">
    <property type="component" value="Chromosome 6"/>
</dbReference>
<proteinExistence type="predicted"/>
<dbReference type="OrthoDB" id="10551721at2759"/>
<sequence>MWLQVRGFREASFRLGYSHSASSSTLWPPADYPTLRIAWDLEAWLQQALVAEPLTPALALRPADRAAWQVIDDCALLNAYGWLSPSFIERAIADLERWLSALGREVQEPPGTGRGPHLQVVLLAPSSHYIHWGAQLQHFRKQEHQQRQALEKAWNLLKIGTSTGDQAALRAGKRRMAAIQRLVYPRSVWWQLQQALLQHDWKGARLDFLDPAIDLDVPEVPTWLVAADLYAAGLVDGVYAPHREALVLANAPWALLLLRNRQKLLENDRFVSLIDIIAGWPLDFGRYGALACAISGLDPFCRPHWSMARSGASSMSFEEAMARAQSMLLSQPDNDSTAQANEHVEDERTALKCVTFVISGSASMWSHTAPMSGEHPRRHAFALESAALESSPVPGEKTVSANVPGTVTAESYATLTPGQAPDVAPEASRDAADTFPTPTAVTSFGETLTGTRLNESTPTRAGCERWTADPVVTPTSAGDASNQGKQQATSNKLGASSPVTTRSSVAETSRTDPEQEALRWHQHIWLPVIDTPYLRRLSEQILGWRRANDTQGSLSLWFQHRRYTWQASQGRSLRATLSQLPHWLQRVLVRARLTDKVPLIQGLEKLVLPKAESSSEVSTAVLLWPWALLLLSLALGWFATDADHWHDRVVWWVSPDSVLGGETNASAWTNYLVKNWPPFLAEQIAASEIMNLILGVELPGLHLASCLTLEVYAQLRVAFTESYRSIRCYLDEGTWRALEALLSETLKPVQKQAPTSEHHAQHAL</sequence>
<dbReference type="AlphaFoldDB" id="M1VFR9"/>
<protein>
    <submittedName>
        <fullName evidence="2">Uncharacterized protein</fullName>
    </submittedName>
</protein>
<feature type="region of interest" description="Disordered" evidence="1">
    <location>
        <begin position="416"/>
        <end position="516"/>
    </location>
</feature>